<feature type="region of interest" description="Disordered" evidence="1">
    <location>
        <begin position="376"/>
        <end position="473"/>
    </location>
</feature>
<keyword evidence="2" id="KW-1133">Transmembrane helix</keyword>
<feature type="transmembrane region" description="Helical" evidence="2">
    <location>
        <begin position="70"/>
        <end position="87"/>
    </location>
</feature>
<feature type="transmembrane region" description="Helical" evidence="2">
    <location>
        <begin position="133"/>
        <end position="153"/>
    </location>
</feature>
<dbReference type="InterPro" id="IPR019169">
    <property type="entry name" value="Transmembrane_26"/>
</dbReference>
<feature type="transmembrane region" description="Helical" evidence="2">
    <location>
        <begin position="165"/>
        <end position="183"/>
    </location>
</feature>
<accession>A0A834XMD6</accession>
<feature type="compositionally biased region" description="Basic residues" evidence="1">
    <location>
        <begin position="379"/>
        <end position="390"/>
    </location>
</feature>
<feature type="transmembrane region" description="Helical" evidence="2">
    <location>
        <begin position="37"/>
        <end position="58"/>
    </location>
</feature>
<dbReference type="PANTHER" id="PTHR22168:SF8">
    <property type="entry name" value="TRANSMEMBRANE PROTEIN 26"/>
    <property type="match status" value="1"/>
</dbReference>
<organism evidence="3 4">
    <name type="scientific">Aphidius gifuensis</name>
    <name type="common">Parasitoid wasp</name>
    <dbReference type="NCBI Taxonomy" id="684658"/>
    <lineage>
        <taxon>Eukaryota</taxon>
        <taxon>Metazoa</taxon>
        <taxon>Ecdysozoa</taxon>
        <taxon>Arthropoda</taxon>
        <taxon>Hexapoda</taxon>
        <taxon>Insecta</taxon>
        <taxon>Pterygota</taxon>
        <taxon>Neoptera</taxon>
        <taxon>Endopterygota</taxon>
        <taxon>Hymenoptera</taxon>
        <taxon>Apocrita</taxon>
        <taxon>Ichneumonoidea</taxon>
        <taxon>Braconidae</taxon>
        <taxon>Aphidiinae</taxon>
        <taxon>Aphidius</taxon>
    </lineage>
</organism>
<feature type="compositionally biased region" description="Acidic residues" evidence="1">
    <location>
        <begin position="445"/>
        <end position="458"/>
    </location>
</feature>
<comment type="caution">
    <text evidence="3">The sequence shown here is derived from an EMBL/GenBank/DDBJ whole genome shotgun (WGS) entry which is preliminary data.</text>
</comment>
<feature type="compositionally biased region" description="Basic residues" evidence="1">
    <location>
        <begin position="463"/>
        <end position="473"/>
    </location>
</feature>
<keyword evidence="4" id="KW-1185">Reference proteome</keyword>
<dbReference type="Proteomes" id="UP000639338">
    <property type="component" value="Unassembled WGS sequence"/>
</dbReference>
<feature type="transmembrane region" description="Helical" evidence="2">
    <location>
        <begin position="272"/>
        <end position="290"/>
    </location>
</feature>
<keyword evidence="2" id="KW-0812">Transmembrane</keyword>
<reference evidence="3 4" key="1">
    <citation type="submission" date="2020-08" db="EMBL/GenBank/DDBJ databases">
        <title>Aphidius gifuensis genome sequencing and assembly.</title>
        <authorList>
            <person name="Du Z."/>
        </authorList>
    </citation>
    <scope>NUCLEOTIDE SEQUENCE [LARGE SCALE GENOMIC DNA]</scope>
    <source>
        <strain evidence="3">YNYX2018</strain>
        <tissue evidence="3">Adults</tissue>
    </source>
</reference>
<proteinExistence type="predicted"/>
<feature type="transmembrane region" description="Helical" evidence="2">
    <location>
        <begin position="12"/>
        <end position="31"/>
    </location>
</feature>
<evidence type="ECO:0000256" key="1">
    <source>
        <dbReference type="SAM" id="MobiDB-lite"/>
    </source>
</evidence>
<feature type="transmembrane region" description="Helical" evidence="2">
    <location>
        <begin position="236"/>
        <end position="260"/>
    </location>
</feature>
<evidence type="ECO:0008006" key="5">
    <source>
        <dbReference type="Google" id="ProtNLM"/>
    </source>
</evidence>
<dbReference type="OrthoDB" id="10042902at2759"/>
<sequence length="473" mass="55249">MMGVASTIMAFFTRLVFATHAIVSIGLLIILTDSYMFLYLAIPILLLFFEAIFTVVINSNKEWKWFCPSIFLYLASVVPAIIFLELYRRGEIPDIMKSNKTLLPLPINDRVNHLNYTTKLMMDINLTEIPSEMGIDIIGQALMLILILGRWLLPKGQLTRDELSQLLLVYIGTSADIIEFFGSTRAPPISTDKNLVLLVMSIWTWCLLQFTIVLTSTKSKKKSTNNSCSNIEIWTIIFNIMLQDGPFLVFRMILIFHYGFKDYTNYFFSSKNVLVIFFQFYRLVIVLSETRQKNLRIKKKYKRREDLLPSNNIHVVSSTSNFDNNNYHHQRHSRDLEAYFIETDYSSGDHEDIDDLSLEKIKHHKSRKINQQVMTMKKNSSKNYRHKKQKKSYDSPDGKVQLRKNKNESSMRLPGSSYTIKKQSNKIINKKKYKNDDYPTSYSESFDDEIENPSESESDLEKRHKIKKQSSRY</sequence>
<dbReference type="PANTHER" id="PTHR22168">
    <property type="entry name" value="TMEM26 PROTEIN"/>
    <property type="match status" value="1"/>
</dbReference>
<dbReference type="Pfam" id="PF09772">
    <property type="entry name" value="Tmem26"/>
    <property type="match status" value="1"/>
</dbReference>
<evidence type="ECO:0000313" key="3">
    <source>
        <dbReference type="EMBL" id="KAF7988192.1"/>
    </source>
</evidence>
<dbReference type="AlphaFoldDB" id="A0A834XMD6"/>
<name>A0A834XMD6_APHGI</name>
<protein>
    <recommendedName>
        <fullName evidence="5">Transmembrane protein 26</fullName>
    </recommendedName>
</protein>
<gene>
    <name evidence="3" type="ORF">HCN44_007686</name>
</gene>
<dbReference type="EMBL" id="JACMRX010000006">
    <property type="protein sequence ID" value="KAF7988192.1"/>
    <property type="molecule type" value="Genomic_DNA"/>
</dbReference>
<feature type="transmembrane region" description="Helical" evidence="2">
    <location>
        <begin position="195"/>
        <end position="215"/>
    </location>
</feature>
<evidence type="ECO:0000313" key="4">
    <source>
        <dbReference type="Proteomes" id="UP000639338"/>
    </source>
</evidence>
<keyword evidence="2" id="KW-0472">Membrane</keyword>
<evidence type="ECO:0000256" key="2">
    <source>
        <dbReference type="SAM" id="Phobius"/>
    </source>
</evidence>